<keyword evidence="3" id="KW-0255">Endonuclease</keyword>
<organism evidence="3 4">
    <name type="scientific">Arthrobacter pullicola</name>
    <dbReference type="NCBI Taxonomy" id="2762224"/>
    <lineage>
        <taxon>Bacteria</taxon>
        <taxon>Bacillati</taxon>
        <taxon>Actinomycetota</taxon>
        <taxon>Actinomycetes</taxon>
        <taxon>Micrococcales</taxon>
        <taxon>Micrococcaceae</taxon>
        <taxon>Arthrobacter</taxon>
    </lineage>
</organism>
<keyword evidence="3" id="KW-0540">Nuclease</keyword>
<evidence type="ECO:0000259" key="2">
    <source>
        <dbReference type="SMART" id="SM00507"/>
    </source>
</evidence>
<name>A0ABR8YI84_9MICC</name>
<sequence>PPNPRHLETAEAKSGNISAAPSEAGDGNGAKAGAGDEPAYFLGYGIVPGQWARDLITDALRGHGPDLAADNHPPERHIPPGIHRTPLTGNTPDRDQDPDLDLDPHVNPREIRPQQQEQGRRHARTDAVGPDPTGRDARDAAGNQDLPAPNGNQGLPASNGCDANDESGNQARVTLRRLFLDPESRELIAMDSKARYFPPGLARLIRTRDQTCRTPWCDAPIRHIDHIRPYSEAGPTSYTNGQGLCEACNHAKEAPGWTAETICIPGQRHAVRTVTPTGHAYRSTAPPLPGAPTTQ</sequence>
<dbReference type="EMBL" id="JACSQC010000003">
    <property type="protein sequence ID" value="MBD8043909.1"/>
    <property type="molecule type" value="Genomic_DNA"/>
</dbReference>
<gene>
    <name evidence="3" type="ORF">H9638_08830</name>
</gene>
<dbReference type="RefSeq" id="WP_191746806.1">
    <property type="nucleotide sequence ID" value="NZ_JACSQC010000003.1"/>
</dbReference>
<dbReference type="InterPro" id="IPR002711">
    <property type="entry name" value="HNH"/>
</dbReference>
<accession>A0ABR8YI84</accession>
<comment type="caution">
    <text evidence="3">The sequence shown here is derived from an EMBL/GenBank/DDBJ whole genome shotgun (WGS) entry which is preliminary data.</text>
</comment>
<dbReference type="Proteomes" id="UP000652763">
    <property type="component" value="Unassembled WGS sequence"/>
</dbReference>
<feature type="region of interest" description="Disordered" evidence="1">
    <location>
        <begin position="1"/>
        <end position="39"/>
    </location>
</feature>
<proteinExistence type="predicted"/>
<reference evidence="3 4" key="1">
    <citation type="submission" date="2020-08" db="EMBL/GenBank/DDBJ databases">
        <title>A Genomic Blueprint of the Chicken Gut Microbiome.</title>
        <authorList>
            <person name="Gilroy R."/>
            <person name="Ravi A."/>
            <person name="Getino M."/>
            <person name="Pursley I."/>
            <person name="Horton D.L."/>
            <person name="Alikhan N.-F."/>
            <person name="Baker D."/>
            <person name="Gharbi K."/>
            <person name="Hall N."/>
            <person name="Watson M."/>
            <person name="Adriaenssens E.M."/>
            <person name="Foster-Nyarko E."/>
            <person name="Jarju S."/>
            <person name="Secka A."/>
            <person name="Antonio M."/>
            <person name="Oren A."/>
            <person name="Chaudhuri R."/>
            <person name="La Ragione R.M."/>
            <person name="Hildebrand F."/>
            <person name="Pallen M.J."/>
        </authorList>
    </citation>
    <scope>NUCLEOTIDE SEQUENCE [LARGE SCALE GENOMIC DNA]</scope>
    <source>
        <strain evidence="3 4">Sa2BUA2</strain>
    </source>
</reference>
<keyword evidence="3" id="KW-0378">Hydrolase</keyword>
<dbReference type="Gene3D" id="1.10.30.50">
    <property type="match status" value="1"/>
</dbReference>
<evidence type="ECO:0000256" key="1">
    <source>
        <dbReference type="SAM" id="MobiDB-lite"/>
    </source>
</evidence>
<dbReference type="CDD" id="cd00085">
    <property type="entry name" value="HNHc"/>
    <property type="match status" value="1"/>
</dbReference>
<dbReference type="Pfam" id="PF01844">
    <property type="entry name" value="HNH"/>
    <property type="match status" value="1"/>
</dbReference>
<evidence type="ECO:0000313" key="4">
    <source>
        <dbReference type="Proteomes" id="UP000652763"/>
    </source>
</evidence>
<dbReference type="SMART" id="SM00507">
    <property type="entry name" value="HNHc"/>
    <property type="match status" value="1"/>
</dbReference>
<keyword evidence="4" id="KW-1185">Reference proteome</keyword>
<feature type="region of interest" description="Disordered" evidence="1">
    <location>
        <begin position="64"/>
        <end position="167"/>
    </location>
</feature>
<evidence type="ECO:0000313" key="3">
    <source>
        <dbReference type="EMBL" id="MBD8043909.1"/>
    </source>
</evidence>
<protein>
    <submittedName>
        <fullName evidence="3">HNH endonuclease</fullName>
    </submittedName>
</protein>
<feature type="compositionally biased region" description="Basic and acidic residues" evidence="1">
    <location>
        <begin position="1"/>
        <end position="11"/>
    </location>
</feature>
<feature type="non-terminal residue" evidence="3">
    <location>
        <position position="1"/>
    </location>
</feature>
<dbReference type="GO" id="GO:0004519">
    <property type="term" value="F:endonuclease activity"/>
    <property type="evidence" value="ECO:0007669"/>
    <property type="project" value="UniProtKB-KW"/>
</dbReference>
<dbReference type="InterPro" id="IPR003615">
    <property type="entry name" value="HNH_nuc"/>
</dbReference>
<feature type="domain" description="HNH nuclease" evidence="2">
    <location>
        <begin position="200"/>
        <end position="250"/>
    </location>
</feature>
<feature type="compositionally biased region" description="Basic and acidic residues" evidence="1">
    <location>
        <begin position="92"/>
        <end position="112"/>
    </location>
</feature>